<sequence>MNLLLQDPFQVLKEYPERLSHTIPSGSRGLKFTSLQFTPDGNYLICGCNEGTIIIYDMDTMRPALVLGNMITDGHVRLVQDICINDIHNNLIMSSSRDTFVKIWNLNNVNDTTILKYDLKFDSTVWNAQWLSCTTEQEWIIVNIFEEKFTLCIDIVNDKRYPLEFNNNDNTIDQGYVLTSVVHPIHPDIIVTGSSKGYINFFKIDSLLPFNYKLIKTERVCNSNAKKLLFAKDGQRLFINCSDRSIRQYQISVKFIDPETQITLSLEHKYQDVINRLQWNDIKLSNNSADYLVASPRGSSNHELYIWETSNGSLVRVLEGAEEELLMIDWNYKKMTIAAIGLESGDIYCWSLILQPKWSALAPDFEEVEENIDYQEKEDEFDDILENATMTQDSKYTMAPLDKETDPIDLVTIDPCDVRGNKQLQAFILPTDYQSILMLQNGSL</sequence>
<protein>
    <submittedName>
        <fullName evidence="6">Chromatin binding protein</fullName>
    </submittedName>
</protein>
<keyword evidence="4" id="KW-0539">Nucleus</keyword>
<evidence type="ECO:0000256" key="3">
    <source>
        <dbReference type="ARBA" id="ARBA00022737"/>
    </source>
</evidence>
<dbReference type="SUPFAM" id="SSF50978">
    <property type="entry name" value="WD40 repeat-like"/>
    <property type="match status" value="1"/>
</dbReference>
<dbReference type="Pfam" id="PF00400">
    <property type="entry name" value="WD40"/>
    <property type="match status" value="2"/>
</dbReference>
<comment type="caution">
    <text evidence="6">The sequence shown here is derived from an EMBL/GenBank/DDBJ whole genome shotgun (WGS) entry which is preliminary data.</text>
</comment>
<dbReference type="PANTHER" id="PTHR44040:SF1">
    <property type="entry name" value="RETINOBLASTOMA-BINDING PROTEIN 5"/>
    <property type="match status" value="1"/>
</dbReference>
<keyword evidence="2 5" id="KW-0853">WD repeat</keyword>
<feature type="repeat" description="WD" evidence="5">
    <location>
        <begin position="72"/>
        <end position="114"/>
    </location>
</feature>
<dbReference type="PANTHER" id="PTHR44040">
    <property type="entry name" value="RETINOBLASTOMA-BINDING PROTEIN 5"/>
    <property type="match status" value="1"/>
</dbReference>
<dbReference type="InterPro" id="IPR015943">
    <property type="entry name" value="WD40/YVTN_repeat-like_dom_sf"/>
</dbReference>
<evidence type="ECO:0000256" key="5">
    <source>
        <dbReference type="PROSITE-ProRule" id="PRU00221"/>
    </source>
</evidence>
<keyword evidence="7" id="KW-1185">Reference proteome</keyword>
<proteinExistence type="predicted"/>
<dbReference type="OrthoDB" id="196858at2759"/>
<dbReference type="Proteomes" id="UP000750334">
    <property type="component" value="Unassembled WGS sequence"/>
</dbReference>
<dbReference type="Gene3D" id="2.130.10.10">
    <property type="entry name" value="YVTN repeat-like/Quinoprotein amine dehydrogenase"/>
    <property type="match status" value="2"/>
</dbReference>
<dbReference type="EMBL" id="PUHR01000208">
    <property type="protein sequence ID" value="KAG0658609.1"/>
    <property type="molecule type" value="Genomic_DNA"/>
</dbReference>
<dbReference type="PROSITE" id="PS00678">
    <property type="entry name" value="WD_REPEATS_1"/>
    <property type="match status" value="1"/>
</dbReference>
<dbReference type="InterPro" id="IPR037850">
    <property type="entry name" value="RBBP5/Swd1"/>
</dbReference>
<dbReference type="InterPro" id="IPR001680">
    <property type="entry name" value="WD40_rpt"/>
</dbReference>
<name>A0A9P6VYD2_MAUEX</name>
<dbReference type="InterPro" id="IPR036322">
    <property type="entry name" value="WD40_repeat_dom_sf"/>
</dbReference>
<dbReference type="AlphaFoldDB" id="A0A9P6VYD2"/>
<dbReference type="GO" id="GO:0048188">
    <property type="term" value="C:Set1C/COMPASS complex"/>
    <property type="evidence" value="ECO:0007669"/>
    <property type="project" value="InterPro"/>
</dbReference>
<evidence type="ECO:0000256" key="2">
    <source>
        <dbReference type="ARBA" id="ARBA00022574"/>
    </source>
</evidence>
<dbReference type="InterPro" id="IPR019775">
    <property type="entry name" value="WD40_repeat_CS"/>
</dbReference>
<gene>
    <name evidence="6" type="primary">SWD1</name>
    <name evidence="6" type="ORF">C6P45_002103</name>
</gene>
<dbReference type="SMART" id="SM00320">
    <property type="entry name" value="WD40"/>
    <property type="match status" value="5"/>
</dbReference>
<evidence type="ECO:0000256" key="4">
    <source>
        <dbReference type="ARBA" id="ARBA00023242"/>
    </source>
</evidence>
<dbReference type="PROSITE" id="PS50082">
    <property type="entry name" value="WD_REPEATS_2"/>
    <property type="match status" value="1"/>
</dbReference>
<accession>A0A9P6VYD2</accession>
<comment type="subcellular location">
    <subcellularLocation>
        <location evidence="1">Nucleus</location>
    </subcellularLocation>
</comment>
<keyword evidence="3" id="KW-0677">Repeat</keyword>
<evidence type="ECO:0000313" key="6">
    <source>
        <dbReference type="EMBL" id="KAG0658609.1"/>
    </source>
</evidence>
<organism evidence="6 7">
    <name type="scientific">Maudiozyma exigua</name>
    <name type="common">Yeast</name>
    <name type="synonym">Kazachstania exigua</name>
    <dbReference type="NCBI Taxonomy" id="34358"/>
    <lineage>
        <taxon>Eukaryota</taxon>
        <taxon>Fungi</taxon>
        <taxon>Dikarya</taxon>
        <taxon>Ascomycota</taxon>
        <taxon>Saccharomycotina</taxon>
        <taxon>Saccharomycetes</taxon>
        <taxon>Saccharomycetales</taxon>
        <taxon>Saccharomycetaceae</taxon>
        <taxon>Maudiozyma</taxon>
    </lineage>
</organism>
<evidence type="ECO:0000256" key="1">
    <source>
        <dbReference type="ARBA" id="ARBA00004123"/>
    </source>
</evidence>
<reference evidence="6 7" key="1">
    <citation type="submission" date="2020-11" db="EMBL/GenBank/DDBJ databases">
        <title>Kefir isolates.</title>
        <authorList>
            <person name="Marcisauskas S."/>
            <person name="Kim Y."/>
            <person name="Blasche S."/>
        </authorList>
    </citation>
    <scope>NUCLEOTIDE SEQUENCE [LARGE SCALE GENOMIC DNA]</scope>
    <source>
        <strain evidence="6 7">OG2</strain>
    </source>
</reference>
<evidence type="ECO:0000313" key="7">
    <source>
        <dbReference type="Proteomes" id="UP000750334"/>
    </source>
</evidence>